<evidence type="ECO:0000259" key="8">
    <source>
        <dbReference type="PROSITE" id="PS51192"/>
    </source>
</evidence>
<dbReference type="EC" id="5.6.2.4" evidence="7"/>
<keyword evidence="4" id="KW-0238">DNA-binding</keyword>
<dbReference type="GO" id="GO:0005737">
    <property type="term" value="C:cytoplasm"/>
    <property type="evidence" value="ECO:0007669"/>
    <property type="project" value="TreeGrafter"/>
</dbReference>
<name>A0A372GNT3_9ACTN</name>
<evidence type="ECO:0000256" key="2">
    <source>
        <dbReference type="ARBA" id="ARBA00022741"/>
    </source>
</evidence>
<dbReference type="NCBIfam" id="NF041063">
    <property type="entry name" value="DpdF"/>
    <property type="match status" value="1"/>
</dbReference>
<dbReference type="SMART" id="SM00487">
    <property type="entry name" value="DEXDc"/>
    <property type="match status" value="1"/>
</dbReference>
<evidence type="ECO:0000256" key="7">
    <source>
        <dbReference type="ARBA" id="ARBA00034808"/>
    </source>
</evidence>
<keyword evidence="11" id="KW-1185">Reference proteome</keyword>
<dbReference type="PROSITE" id="PS51194">
    <property type="entry name" value="HELICASE_CTER"/>
    <property type="match status" value="1"/>
</dbReference>
<comment type="caution">
    <text evidence="10">The sequence shown here is derived from an EMBL/GenBank/DDBJ whole genome shotgun (WGS) entry which is preliminary data.</text>
</comment>
<proteinExistence type="inferred from homology"/>
<evidence type="ECO:0000256" key="5">
    <source>
        <dbReference type="ARBA" id="ARBA00023235"/>
    </source>
</evidence>
<dbReference type="GO" id="GO:0003677">
    <property type="term" value="F:DNA binding"/>
    <property type="evidence" value="ECO:0007669"/>
    <property type="project" value="UniProtKB-KW"/>
</dbReference>
<keyword evidence="2" id="KW-0547">Nucleotide-binding</keyword>
<dbReference type="InterPro" id="IPR014001">
    <property type="entry name" value="Helicase_ATP-bd"/>
</dbReference>
<evidence type="ECO:0000313" key="11">
    <source>
        <dbReference type="Proteomes" id="UP000262882"/>
    </source>
</evidence>
<dbReference type="EMBL" id="QVNQ01000001">
    <property type="protein sequence ID" value="RFS87057.1"/>
    <property type="molecule type" value="Genomic_DNA"/>
</dbReference>
<dbReference type="SMART" id="SM00490">
    <property type="entry name" value="HELICc"/>
    <property type="match status" value="1"/>
</dbReference>
<dbReference type="GO" id="GO:0005694">
    <property type="term" value="C:chromosome"/>
    <property type="evidence" value="ECO:0007669"/>
    <property type="project" value="TreeGrafter"/>
</dbReference>
<dbReference type="GO" id="GO:0005524">
    <property type="term" value="F:ATP binding"/>
    <property type="evidence" value="ECO:0007669"/>
    <property type="project" value="UniProtKB-KW"/>
</dbReference>
<feature type="domain" description="Helicase C-terminal" evidence="9">
    <location>
        <begin position="375"/>
        <end position="534"/>
    </location>
</feature>
<gene>
    <name evidence="10" type="ORF">D0T12_02045</name>
</gene>
<dbReference type="PANTHER" id="PTHR13710:SF105">
    <property type="entry name" value="ATP-DEPENDENT DNA HELICASE Q1"/>
    <property type="match status" value="1"/>
</dbReference>
<dbReference type="InterPro" id="IPR027417">
    <property type="entry name" value="P-loop_NTPase"/>
</dbReference>
<dbReference type="GO" id="GO:0043138">
    <property type="term" value="F:3'-5' DNA helicase activity"/>
    <property type="evidence" value="ECO:0007669"/>
    <property type="project" value="UniProtKB-EC"/>
</dbReference>
<keyword evidence="10" id="KW-0378">Hydrolase</keyword>
<comment type="catalytic activity">
    <reaction evidence="6">
        <text>Couples ATP hydrolysis with the unwinding of duplex DNA by translocating in the 3'-5' direction.</text>
        <dbReference type="EC" id="5.6.2.4"/>
    </reaction>
</comment>
<sequence>MTDELYSDQDELLRHWLRAADGGRPPDFADDLYTRLAYATVDPQSSELDTAVLIRHLLRRWSLRDGRRNTVVTTPEISARLRKVATLTQLRERPTDTWSAIPWNPTWLNFQGDPDGAAAAGTMRGARFSDVQLIADPFFTKCTGHGYYSTPGQRAACRAVVSVPAGSTVIAMLPTGSGKTEVALCLADQRNDAVTLIVVPTVALAYDFERRFRDHYARRSTRIDRNSLHFAWTASTPEYLRERMRSRVREGIQPILVTSPESMTRALRLLLLEAAGTGRIGGFVFDEAHLVTQWGRDFRPEFRTLANLRRDLIRKAADTGHPSPITLLLSATLGAFELRDLHRMFAEPGPCTLVAANALRAEPELWTAAADDPGQREAWVLEALAHLPRPAILYVTAPEAAEDWLSRLRGVGYRRLALVTGKTSTEERARVLAELRWSAEKAATVDLVVATSAFGLGIDYPHVRTVVHACMPETVDRWYQELGRGGRDGAASAAFLLTAPTDRREAEKLTTKVLTADTAKQRWSDLWSHRQQLADRSFVDLEGSRGTAARGSYNRRWNAQLVQGLVELDALRRFQMDVEDLVDLADETGEQREWACVEVCRGDLRDSSFWSNFWTPWQKQEWLRSRRALDSVVNLVRGSVRACEAIAGSYRPDEETRRIFGPSTAWAEPLTPCGRCPGCRQDGVAPPEDPSPSPIQQWPVSNYLTPRLEDLANAAAAQDRLVLLTTDNHDTVALPLARAMVRRGVRHLAGPIGEPIHHGDWLFVDSLPIGPGDLTPCSSFVVYPPASRVPGTWLRSRRRLTQHGGALPAFDVLLLPRGATVGDRKVGPDLPALDAVTALQVLGG</sequence>
<reference evidence="10 11" key="1">
    <citation type="submission" date="2018-08" db="EMBL/GenBank/DDBJ databases">
        <title>Actinomadura spongicola sp. nov., isolated from marine sponge Leucetta chagosensis.</title>
        <authorList>
            <person name="Li L."/>
            <person name="Lin H.W."/>
        </authorList>
    </citation>
    <scope>NUCLEOTIDE SEQUENCE [LARGE SCALE GENOMIC DNA]</scope>
    <source>
        <strain evidence="10 11">LHW52907</strain>
    </source>
</reference>
<protein>
    <recommendedName>
        <fullName evidence="7">DNA 3'-5' helicase</fullName>
        <ecNumber evidence="7">5.6.2.4</ecNumber>
    </recommendedName>
</protein>
<organism evidence="10 11">
    <name type="scientific">Actinomadura spongiicola</name>
    <dbReference type="NCBI Taxonomy" id="2303421"/>
    <lineage>
        <taxon>Bacteria</taxon>
        <taxon>Bacillati</taxon>
        <taxon>Actinomycetota</taxon>
        <taxon>Actinomycetes</taxon>
        <taxon>Streptosporangiales</taxon>
        <taxon>Thermomonosporaceae</taxon>
        <taxon>Actinomadura</taxon>
    </lineage>
</organism>
<dbReference type="Gene3D" id="3.40.50.300">
    <property type="entry name" value="P-loop containing nucleotide triphosphate hydrolases"/>
    <property type="match status" value="2"/>
</dbReference>
<dbReference type="RefSeq" id="WP_117397510.1">
    <property type="nucleotide sequence ID" value="NZ_QVNQ01000001.1"/>
</dbReference>
<evidence type="ECO:0000256" key="4">
    <source>
        <dbReference type="ARBA" id="ARBA00023125"/>
    </source>
</evidence>
<dbReference type="AlphaFoldDB" id="A0A372GNT3"/>
<evidence type="ECO:0000256" key="6">
    <source>
        <dbReference type="ARBA" id="ARBA00034617"/>
    </source>
</evidence>
<dbReference type="InterPro" id="IPR011545">
    <property type="entry name" value="DEAD/DEAH_box_helicase_dom"/>
</dbReference>
<dbReference type="OrthoDB" id="9760034at2"/>
<evidence type="ECO:0000313" key="10">
    <source>
        <dbReference type="EMBL" id="RFS87057.1"/>
    </source>
</evidence>
<comment type="similarity">
    <text evidence="1">Belongs to the helicase family. RecQ subfamily.</text>
</comment>
<keyword evidence="10" id="KW-0347">Helicase</keyword>
<evidence type="ECO:0000256" key="1">
    <source>
        <dbReference type="ARBA" id="ARBA00005446"/>
    </source>
</evidence>
<dbReference type="Pfam" id="PF00270">
    <property type="entry name" value="DEAD"/>
    <property type="match status" value="1"/>
</dbReference>
<dbReference type="PROSITE" id="PS51192">
    <property type="entry name" value="HELICASE_ATP_BIND_1"/>
    <property type="match status" value="1"/>
</dbReference>
<dbReference type="Proteomes" id="UP000262882">
    <property type="component" value="Unassembled WGS sequence"/>
</dbReference>
<evidence type="ECO:0000259" key="9">
    <source>
        <dbReference type="PROSITE" id="PS51194"/>
    </source>
</evidence>
<dbReference type="SUPFAM" id="SSF52540">
    <property type="entry name" value="P-loop containing nucleoside triphosphate hydrolases"/>
    <property type="match status" value="1"/>
</dbReference>
<dbReference type="GO" id="GO:0009378">
    <property type="term" value="F:four-way junction helicase activity"/>
    <property type="evidence" value="ECO:0007669"/>
    <property type="project" value="TreeGrafter"/>
</dbReference>
<feature type="domain" description="Helicase ATP-binding" evidence="8">
    <location>
        <begin position="160"/>
        <end position="351"/>
    </location>
</feature>
<dbReference type="Pfam" id="PF00271">
    <property type="entry name" value="Helicase_C"/>
    <property type="match status" value="1"/>
</dbReference>
<dbReference type="PANTHER" id="PTHR13710">
    <property type="entry name" value="DNA HELICASE RECQ FAMILY MEMBER"/>
    <property type="match status" value="1"/>
</dbReference>
<evidence type="ECO:0000256" key="3">
    <source>
        <dbReference type="ARBA" id="ARBA00022840"/>
    </source>
</evidence>
<keyword evidence="3" id="KW-0067">ATP-binding</keyword>
<keyword evidence="5" id="KW-0413">Isomerase</keyword>
<dbReference type="InterPro" id="IPR001650">
    <property type="entry name" value="Helicase_C-like"/>
</dbReference>
<accession>A0A372GNT3</accession>
<dbReference type="GO" id="GO:0000724">
    <property type="term" value="P:double-strand break repair via homologous recombination"/>
    <property type="evidence" value="ECO:0007669"/>
    <property type="project" value="TreeGrafter"/>
</dbReference>